<keyword evidence="4" id="KW-1185">Reference proteome</keyword>
<dbReference type="PANTHER" id="PTHR11328:SF24">
    <property type="entry name" value="MAJOR FACILITATOR SUPERFAMILY (MFS) PROFILE DOMAIN-CONTAINING PROTEIN"/>
    <property type="match status" value="1"/>
</dbReference>
<evidence type="ECO:0000313" key="3">
    <source>
        <dbReference type="EMBL" id="QIZ78159.1"/>
    </source>
</evidence>
<keyword evidence="2" id="KW-0472">Membrane</keyword>
<feature type="transmembrane region" description="Helical" evidence="2">
    <location>
        <begin position="284"/>
        <end position="302"/>
    </location>
</feature>
<keyword evidence="2" id="KW-0812">Transmembrane</keyword>
<dbReference type="KEGG" id="fes:HER31_15375"/>
<organism evidence="3 4">
    <name type="scientific">Ferrimonas lipolytica</name>
    <dbReference type="NCBI Taxonomy" id="2724191"/>
    <lineage>
        <taxon>Bacteria</taxon>
        <taxon>Pseudomonadati</taxon>
        <taxon>Pseudomonadota</taxon>
        <taxon>Gammaproteobacteria</taxon>
        <taxon>Alteromonadales</taxon>
        <taxon>Ferrimonadaceae</taxon>
        <taxon>Ferrimonas</taxon>
    </lineage>
</organism>
<evidence type="ECO:0000256" key="1">
    <source>
        <dbReference type="ARBA" id="ARBA00009617"/>
    </source>
</evidence>
<feature type="transmembrane region" description="Helical" evidence="2">
    <location>
        <begin position="358"/>
        <end position="380"/>
    </location>
</feature>
<dbReference type="PANTHER" id="PTHR11328">
    <property type="entry name" value="MAJOR FACILITATOR SUPERFAMILY DOMAIN-CONTAINING PROTEIN"/>
    <property type="match status" value="1"/>
</dbReference>
<gene>
    <name evidence="3" type="ORF">HER31_15375</name>
</gene>
<dbReference type="AlphaFoldDB" id="A0A6H1UHQ2"/>
<sequence>MKRFSTLQLIAFSLINMPLSMLMSPTASILPNYYLEYTAVTAAALASVTLIARMFDALTDPLIGYLSDRSGKRKPWMLLGVLLLMASTYPLYQPPAHADITYLLGWYMLVTLGWTLIEIPHSTLTASLSDDYQERNRVVLWRQLLGFGGGVLFMAMPLLLLGKNDFSPDVFHAIALFILISLPLTLLVMWRTVPEFEPQQQRPRFADLWRLWGQLPILRYFIVTQVLFGLAIGGISGMFVIYARYYLQLGDKIVQVAMPMTLMMVLSIPGWAQLLKRVEKHRAWAASALLLIALLLWIATIAPGDSALMQMQIAMGGVGLCVGLVAIVLPSMMADIVDYDRWRNRRDRAATLFSIQAFAVKLNQGFGSALALGIAAFFGFSGKGELSESASVGLKLGFIVWPSLLLLPMLWLVWHYRLGKTSQRALQRRLASRIASVADK</sequence>
<dbReference type="GO" id="GO:0008643">
    <property type="term" value="P:carbohydrate transport"/>
    <property type="evidence" value="ECO:0007669"/>
    <property type="project" value="InterPro"/>
</dbReference>
<feature type="transmembrane region" description="Helical" evidence="2">
    <location>
        <begin position="170"/>
        <end position="190"/>
    </location>
</feature>
<feature type="transmembrane region" description="Helical" evidence="2">
    <location>
        <begin position="220"/>
        <end position="247"/>
    </location>
</feature>
<feature type="transmembrane region" description="Helical" evidence="2">
    <location>
        <begin position="138"/>
        <end position="158"/>
    </location>
</feature>
<dbReference type="GO" id="GO:0005886">
    <property type="term" value="C:plasma membrane"/>
    <property type="evidence" value="ECO:0007669"/>
    <property type="project" value="TreeGrafter"/>
</dbReference>
<dbReference type="GO" id="GO:0015293">
    <property type="term" value="F:symporter activity"/>
    <property type="evidence" value="ECO:0007669"/>
    <property type="project" value="InterPro"/>
</dbReference>
<dbReference type="RefSeq" id="WP_168661853.1">
    <property type="nucleotide sequence ID" value="NZ_CP051180.1"/>
</dbReference>
<protein>
    <submittedName>
        <fullName evidence="3">MFS transporter</fullName>
    </submittedName>
</protein>
<feature type="transmembrane region" description="Helical" evidence="2">
    <location>
        <begin position="392"/>
        <end position="414"/>
    </location>
</feature>
<feature type="transmembrane region" description="Helical" evidence="2">
    <location>
        <begin position="76"/>
        <end position="94"/>
    </location>
</feature>
<feature type="transmembrane region" description="Helical" evidence="2">
    <location>
        <begin position="253"/>
        <end position="272"/>
    </location>
</feature>
<evidence type="ECO:0000313" key="4">
    <source>
        <dbReference type="Proteomes" id="UP000501602"/>
    </source>
</evidence>
<dbReference type="EMBL" id="CP051180">
    <property type="protein sequence ID" value="QIZ78159.1"/>
    <property type="molecule type" value="Genomic_DNA"/>
</dbReference>
<comment type="similarity">
    <text evidence="1">Belongs to the sodium:galactoside symporter (TC 2.A.2) family.</text>
</comment>
<name>A0A6H1UHQ2_9GAMM</name>
<reference evidence="3 4" key="1">
    <citation type="submission" date="2020-04" db="EMBL/GenBank/DDBJ databases">
        <title>Ferrimonas sp. S7 isolated from sea water.</title>
        <authorList>
            <person name="Bae S.S."/>
            <person name="Baek K."/>
        </authorList>
    </citation>
    <scope>NUCLEOTIDE SEQUENCE [LARGE SCALE GENOMIC DNA]</scope>
    <source>
        <strain evidence="3 4">S7</strain>
    </source>
</reference>
<dbReference type="InterPro" id="IPR039672">
    <property type="entry name" value="MFS_2"/>
</dbReference>
<dbReference type="Gene3D" id="1.20.1250.20">
    <property type="entry name" value="MFS general substrate transporter like domains"/>
    <property type="match status" value="1"/>
</dbReference>
<feature type="transmembrane region" description="Helical" evidence="2">
    <location>
        <begin position="37"/>
        <end position="55"/>
    </location>
</feature>
<keyword evidence="2" id="KW-1133">Transmembrane helix</keyword>
<dbReference type="SUPFAM" id="SSF103473">
    <property type="entry name" value="MFS general substrate transporter"/>
    <property type="match status" value="1"/>
</dbReference>
<feature type="transmembrane region" description="Helical" evidence="2">
    <location>
        <begin position="314"/>
        <end position="337"/>
    </location>
</feature>
<proteinExistence type="inferred from homology"/>
<dbReference type="InterPro" id="IPR036259">
    <property type="entry name" value="MFS_trans_sf"/>
</dbReference>
<dbReference type="Proteomes" id="UP000501602">
    <property type="component" value="Chromosome"/>
</dbReference>
<dbReference type="Pfam" id="PF13347">
    <property type="entry name" value="MFS_2"/>
    <property type="match status" value="1"/>
</dbReference>
<feature type="transmembrane region" description="Helical" evidence="2">
    <location>
        <begin position="100"/>
        <end position="117"/>
    </location>
</feature>
<evidence type="ECO:0000256" key="2">
    <source>
        <dbReference type="SAM" id="Phobius"/>
    </source>
</evidence>
<accession>A0A6H1UHQ2</accession>